<sequence length="75" mass="8699">MAEIKIVNGIEIYAHEFSHGQWAIVDGRAVEIEDTQVHGDTVEVECWEWHGHTKTPRLVYLSRTTKLQSLYFKLS</sequence>
<reference evidence="1 2" key="1">
    <citation type="submission" date="2018-07" db="EMBL/GenBank/DDBJ databases">
        <authorList>
            <person name="Billings M."/>
            <person name="Bovender A."/>
            <person name="Brown J."/>
            <person name="Buchanan C."/>
            <person name="Burns J."/>
            <person name="Cash A."/>
            <person name="Curtis S."/>
            <person name="Johnson C."/>
            <person name="Jones C."/>
            <person name="Kelnhofer D."/>
            <person name="Killilee J."/>
            <person name="Moore A."/>
            <person name="Norton M."/>
            <person name="Rood D."/>
            <person name="Salvo H."/>
            <person name="Weatherman E."/>
            <person name="Winchel S."/>
            <person name="Wood S."/>
            <person name="Eckardt M.A."/>
            <person name="Gainey M.D."/>
            <person name="Wallen J.R."/>
            <person name="Garlena R.A."/>
            <person name="Russell D.A."/>
            <person name="Pope W.H."/>
            <person name="Jacobs-Sera D."/>
            <person name="Hatfull G.F."/>
        </authorList>
    </citation>
    <scope>NUCLEOTIDE SEQUENCE [LARGE SCALE GENOMIC DNA]</scope>
</reference>
<accession>A0A385D312</accession>
<name>A0A385D312_9CAUD</name>
<gene>
    <name evidence="1" type="primary">150</name>
    <name evidence="1" type="ORF">SEA_IPHANE7_150</name>
</gene>
<protein>
    <submittedName>
        <fullName evidence="1">Uncharacterized protein</fullName>
    </submittedName>
</protein>
<evidence type="ECO:0000313" key="1">
    <source>
        <dbReference type="EMBL" id="AXQ52772.1"/>
    </source>
</evidence>
<dbReference type="Proteomes" id="UP000263300">
    <property type="component" value="Segment"/>
</dbReference>
<dbReference type="EMBL" id="MH697587">
    <property type="protein sequence ID" value="AXQ52772.1"/>
    <property type="molecule type" value="Genomic_DNA"/>
</dbReference>
<evidence type="ECO:0000313" key="2">
    <source>
        <dbReference type="Proteomes" id="UP000263300"/>
    </source>
</evidence>
<organism evidence="1 2">
    <name type="scientific">Mycobacterium phage IPhane7</name>
    <dbReference type="NCBI Taxonomy" id="2301552"/>
    <lineage>
        <taxon>Viruses</taxon>
        <taxon>Duplodnaviria</taxon>
        <taxon>Heunggongvirae</taxon>
        <taxon>Uroviricota</taxon>
        <taxon>Caudoviricetes</taxon>
        <taxon>Vilmaviridae</taxon>
        <taxon>Mclasvirinae</taxon>
        <taxon>Bongovirus</taxon>
        <taxon>Bongovirus bongo</taxon>
    </lineage>
</organism>
<proteinExistence type="predicted"/>